<evidence type="ECO:0000256" key="5">
    <source>
        <dbReference type="ARBA" id="ARBA00023316"/>
    </source>
</evidence>
<proteinExistence type="predicted"/>
<dbReference type="PROSITE" id="PS52029">
    <property type="entry name" value="LD_TPASE"/>
    <property type="match status" value="1"/>
</dbReference>
<accession>X1GG51</accession>
<evidence type="ECO:0000256" key="1">
    <source>
        <dbReference type="ARBA" id="ARBA00004752"/>
    </source>
</evidence>
<keyword evidence="6" id="KW-0812">Transmembrane</keyword>
<dbReference type="GO" id="GO:0008360">
    <property type="term" value="P:regulation of cell shape"/>
    <property type="evidence" value="ECO:0007669"/>
    <property type="project" value="UniProtKB-KW"/>
</dbReference>
<dbReference type="PANTHER" id="PTHR35867:SF1">
    <property type="entry name" value="PROTEIN RSEC"/>
    <property type="match status" value="1"/>
</dbReference>
<dbReference type="Pfam" id="PF03734">
    <property type="entry name" value="YkuD"/>
    <property type="match status" value="1"/>
</dbReference>
<sequence>MIEKGIATNIEDGEVTVNFVPSENCASCKGCACGNDDKTMIMRVKTDRDVSPGDIVTVEVSSRALLSSAFIVFVLPLIVFIIGILSAAPLFRRMRLISEAEYRQITEAVENRRRPPWNTRLGGEIGIHGSGADTDWTRGCIALSNNDVEELYMLVDLGTPVKITRE</sequence>
<dbReference type="UniPathway" id="UPA00219"/>
<feature type="domain" description="L,D-TPase catalytic" evidence="7">
    <location>
        <begin position="54"/>
        <end position="164"/>
    </location>
</feature>
<keyword evidence="5" id="KW-0961">Cell wall biogenesis/degradation</keyword>
<evidence type="ECO:0000256" key="2">
    <source>
        <dbReference type="ARBA" id="ARBA00022679"/>
    </source>
</evidence>
<keyword evidence="4" id="KW-0573">Peptidoglycan synthesis</keyword>
<evidence type="ECO:0000259" key="7">
    <source>
        <dbReference type="PROSITE" id="PS52029"/>
    </source>
</evidence>
<evidence type="ECO:0000256" key="4">
    <source>
        <dbReference type="ARBA" id="ARBA00022984"/>
    </source>
</evidence>
<dbReference type="GO" id="GO:0016740">
    <property type="term" value="F:transferase activity"/>
    <property type="evidence" value="ECO:0007669"/>
    <property type="project" value="UniProtKB-KW"/>
</dbReference>
<dbReference type="PANTHER" id="PTHR35867">
    <property type="entry name" value="PROTEIN RSEC"/>
    <property type="match status" value="1"/>
</dbReference>
<comment type="caution">
    <text evidence="8">The sequence shown here is derived from an EMBL/GenBank/DDBJ whole genome shotgun (WGS) entry which is preliminary data.</text>
</comment>
<organism evidence="8">
    <name type="scientific">marine sediment metagenome</name>
    <dbReference type="NCBI Taxonomy" id="412755"/>
    <lineage>
        <taxon>unclassified sequences</taxon>
        <taxon>metagenomes</taxon>
        <taxon>ecological metagenomes</taxon>
    </lineage>
</organism>
<dbReference type="GO" id="GO:0009252">
    <property type="term" value="P:peptidoglycan biosynthetic process"/>
    <property type="evidence" value="ECO:0007669"/>
    <property type="project" value="UniProtKB-UniPathway"/>
</dbReference>
<name>X1GG51_9ZZZZ</name>
<keyword evidence="6" id="KW-0472">Membrane</keyword>
<dbReference type="InterPro" id="IPR038063">
    <property type="entry name" value="Transpep_catalytic_dom"/>
</dbReference>
<keyword evidence="3" id="KW-0133">Cell shape</keyword>
<keyword evidence="2" id="KW-0808">Transferase</keyword>
<reference evidence="8" key="1">
    <citation type="journal article" date="2014" name="Front. Microbiol.">
        <title>High frequency of phylogenetically diverse reductive dehalogenase-homologous genes in deep subseafloor sedimentary metagenomes.</title>
        <authorList>
            <person name="Kawai M."/>
            <person name="Futagami T."/>
            <person name="Toyoda A."/>
            <person name="Takaki Y."/>
            <person name="Nishi S."/>
            <person name="Hori S."/>
            <person name="Arai W."/>
            <person name="Tsubouchi T."/>
            <person name="Morono Y."/>
            <person name="Uchiyama I."/>
            <person name="Ito T."/>
            <person name="Fujiyama A."/>
            <person name="Inagaki F."/>
            <person name="Takami H."/>
        </authorList>
    </citation>
    <scope>NUCLEOTIDE SEQUENCE</scope>
    <source>
        <strain evidence="8">Expedition CK06-06</strain>
    </source>
</reference>
<evidence type="ECO:0000313" key="8">
    <source>
        <dbReference type="EMBL" id="GAH31968.1"/>
    </source>
</evidence>
<evidence type="ECO:0000256" key="6">
    <source>
        <dbReference type="SAM" id="Phobius"/>
    </source>
</evidence>
<dbReference type="CDD" id="cd16913">
    <property type="entry name" value="YkuD_like"/>
    <property type="match status" value="1"/>
</dbReference>
<dbReference type="Gene3D" id="2.40.440.10">
    <property type="entry name" value="L,D-transpeptidase catalytic domain-like"/>
    <property type="match status" value="1"/>
</dbReference>
<feature type="transmembrane region" description="Helical" evidence="6">
    <location>
        <begin position="69"/>
        <end position="91"/>
    </location>
</feature>
<dbReference type="EMBL" id="BARU01011615">
    <property type="protein sequence ID" value="GAH31968.1"/>
    <property type="molecule type" value="Genomic_DNA"/>
</dbReference>
<gene>
    <name evidence="8" type="ORF">S03H2_21748</name>
</gene>
<dbReference type="GO" id="GO:0071555">
    <property type="term" value="P:cell wall organization"/>
    <property type="evidence" value="ECO:0007669"/>
    <property type="project" value="UniProtKB-KW"/>
</dbReference>
<keyword evidence="6" id="KW-1133">Transmembrane helix</keyword>
<comment type="pathway">
    <text evidence="1">Cell wall biogenesis; peptidoglycan biosynthesis.</text>
</comment>
<dbReference type="SUPFAM" id="SSF141523">
    <property type="entry name" value="L,D-transpeptidase catalytic domain-like"/>
    <property type="match status" value="1"/>
</dbReference>
<dbReference type="Pfam" id="PF04246">
    <property type="entry name" value="RseC_MucC"/>
    <property type="match status" value="1"/>
</dbReference>
<dbReference type="InterPro" id="IPR007359">
    <property type="entry name" value="SigmaE_reg_RseC_MucC"/>
</dbReference>
<protein>
    <recommendedName>
        <fullName evidence="7">L,D-TPase catalytic domain-containing protein</fullName>
    </recommendedName>
</protein>
<dbReference type="AlphaFoldDB" id="X1GG51"/>
<evidence type="ECO:0000256" key="3">
    <source>
        <dbReference type="ARBA" id="ARBA00022960"/>
    </source>
</evidence>
<dbReference type="InterPro" id="IPR005490">
    <property type="entry name" value="LD_TPept_cat_dom"/>
</dbReference>